<dbReference type="InterPro" id="IPR006620">
    <property type="entry name" value="Pro_4_hyd_alph"/>
</dbReference>
<name>A0A1Y1IQ41_KLENI</name>
<dbReference type="GO" id="GO:0005506">
    <property type="term" value="F:iron ion binding"/>
    <property type="evidence" value="ECO:0007669"/>
    <property type="project" value="InterPro"/>
</dbReference>
<dbReference type="OMA" id="NIRYQPR"/>
<comment type="subcellular location">
    <subcellularLocation>
        <location evidence="2">Endoplasmic reticulum membrane</location>
        <topology evidence="2">Single-pass type II membrane protein</topology>
    </subcellularLocation>
</comment>
<evidence type="ECO:0000256" key="6">
    <source>
        <dbReference type="ARBA" id="ARBA00022723"/>
    </source>
</evidence>
<dbReference type="GO" id="GO:0031418">
    <property type="term" value="F:L-ascorbic acid binding"/>
    <property type="evidence" value="ECO:0007669"/>
    <property type="project" value="InterPro"/>
</dbReference>
<dbReference type="Gene3D" id="2.60.120.620">
    <property type="entry name" value="q2cbj1_9rhob like domain"/>
    <property type="match status" value="1"/>
</dbReference>
<evidence type="ECO:0000256" key="8">
    <source>
        <dbReference type="ARBA" id="ARBA00022968"/>
    </source>
</evidence>
<gene>
    <name evidence="17" type="ORF">KFL_007710010</name>
</gene>
<organism evidence="17 18">
    <name type="scientific">Klebsormidium nitens</name>
    <name type="common">Green alga</name>
    <name type="synonym">Ulothrix nitens</name>
    <dbReference type="NCBI Taxonomy" id="105231"/>
    <lineage>
        <taxon>Eukaryota</taxon>
        <taxon>Viridiplantae</taxon>
        <taxon>Streptophyta</taxon>
        <taxon>Klebsormidiophyceae</taxon>
        <taxon>Klebsormidiales</taxon>
        <taxon>Klebsormidiaceae</taxon>
        <taxon>Klebsormidium</taxon>
    </lineage>
</organism>
<evidence type="ECO:0000313" key="17">
    <source>
        <dbReference type="EMBL" id="GAQ91351.1"/>
    </source>
</evidence>
<keyword evidence="6" id="KW-0479">Metal-binding</keyword>
<dbReference type="PROSITE" id="PS51471">
    <property type="entry name" value="FE2OG_OXY"/>
    <property type="match status" value="1"/>
</dbReference>
<dbReference type="PANTHER" id="PTHR10869">
    <property type="entry name" value="PROLYL 4-HYDROXYLASE ALPHA SUBUNIT"/>
    <property type="match status" value="1"/>
</dbReference>
<keyword evidence="12" id="KW-0472">Membrane</keyword>
<dbReference type="Proteomes" id="UP000054558">
    <property type="component" value="Unassembled WGS sequence"/>
</dbReference>
<feature type="signal peptide" evidence="15">
    <location>
        <begin position="1"/>
        <end position="19"/>
    </location>
</feature>
<feature type="chain" id="PRO_5012756258" description="procollagen-proline 4-dioxygenase" evidence="15">
    <location>
        <begin position="20"/>
        <end position="268"/>
    </location>
</feature>
<protein>
    <recommendedName>
        <fullName evidence="4">procollagen-proline 4-dioxygenase</fullName>
        <ecNumber evidence="4">1.14.11.2</ecNumber>
    </recommendedName>
</protein>
<dbReference type="InterPro" id="IPR005123">
    <property type="entry name" value="Oxoglu/Fe-dep_dioxygenase_dom"/>
</dbReference>
<evidence type="ECO:0000256" key="14">
    <source>
        <dbReference type="ARBA" id="ARBA00049169"/>
    </source>
</evidence>
<keyword evidence="5" id="KW-0812">Transmembrane</keyword>
<comment type="similarity">
    <text evidence="3">Belongs to the P4HA family.</text>
</comment>
<evidence type="ECO:0000256" key="11">
    <source>
        <dbReference type="ARBA" id="ARBA00023004"/>
    </source>
</evidence>
<evidence type="ECO:0000256" key="1">
    <source>
        <dbReference type="ARBA" id="ARBA00001961"/>
    </source>
</evidence>
<dbReference type="GO" id="GO:0004656">
    <property type="term" value="F:procollagen-proline 4-dioxygenase activity"/>
    <property type="evidence" value="ECO:0000318"/>
    <property type="project" value="GO_Central"/>
</dbReference>
<proteinExistence type="inferred from homology"/>
<evidence type="ECO:0000256" key="3">
    <source>
        <dbReference type="ARBA" id="ARBA00006511"/>
    </source>
</evidence>
<evidence type="ECO:0000256" key="4">
    <source>
        <dbReference type="ARBA" id="ARBA00012269"/>
    </source>
</evidence>
<dbReference type="EC" id="1.14.11.2" evidence="4"/>
<evidence type="ECO:0000256" key="2">
    <source>
        <dbReference type="ARBA" id="ARBA00004648"/>
    </source>
</evidence>
<reference evidence="17 18" key="1">
    <citation type="journal article" date="2014" name="Nat. Commun.">
        <title>Klebsormidium flaccidum genome reveals primary factors for plant terrestrial adaptation.</title>
        <authorList>
            <person name="Hori K."/>
            <person name="Maruyama F."/>
            <person name="Fujisawa T."/>
            <person name="Togashi T."/>
            <person name="Yamamoto N."/>
            <person name="Seo M."/>
            <person name="Sato S."/>
            <person name="Yamada T."/>
            <person name="Mori H."/>
            <person name="Tajima N."/>
            <person name="Moriyama T."/>
            <person name="Ikeuchi M."/>
            <person name="Watanabe M."/>
            <person name="Wada H."/>
            <person name="Kobayashi K."/>
            <person name="Saito M."/>
            <person name="Masuda T."/>
            <person name="Sasaki-Sekimoto Y."/>
            <person name="Mashiguchi K."/>
            <person name="Awai K."/>
            <person name="Shimojima M."/>
            <person name="Masuda S."/>
            <person name="Iwai M."/>
            <person name="Nobusawa T."/>
            <person name="Narise T."/>
            <person name="Kondo S."/>
            <person name="Saito H."/>
            <person name="Sato R."/>
            <person name="Murakawa M."/>
            <person name="Ihara Y."/>
            <person name="Oshima-Yamada Y."/>
            <person name="Ohtaka K."/>
            <person name="Satoh M."/>
            <person name="Sonobe K."/>
            <person name="Ishii M."/>
            <person name="Ohtani R."/>
            <person name="Kanamori-Sato M."/>
            <person name="Honoki R."/>
            <person name="Miyazaki D."/>
            <person name="Mochizuki H."/>
            <person name="Umetsu J."/>
            <person name="Higashi K."/>
            <person name="Shibata D."/>
            <person name="Kamiya Y."/>
            <person name="Sato N."/>
            <person name="Nakamura Y."/>
            <person name="Tabata S."/>
            <person name="Ida S."/>
            <person name="Kurokawa K."/>
            <person name="Ohta H."/>
        </authorList>
    </citation>
    <scope>NUCLEOTIDE SEQUENCE [LARGE SCALE GENOMIC DNA]</scope>
    <source>
        <strain evidence="17 18">NIES-2285</strain>
    </source>
</reference>
<evidence type="ECO:0000259" key="16">
    <source>
        <dbReference type="PROSITE" id="PS51471"/>
    </source>
</evidence>
<evidence type="ECO:0000313" key="18">
    <source>
        <dbReference type="Proteomes" id="UP000054558"/>
    </source>
</evidence>
<comment type="catalytic activity">
    <reaction evidence="14">
        <text>L-prolyl-[collagen] + 2-oxoglutarate + O2 = trans-4-hydroxy-L-prolyl-[collagen] + succinate + CO2</text>
        <dbReference type="Rhea" id="RHEA:18945"/>
        <dbReference type="Rhea" id="RHEA-COMP:11676"/>
        <dbReference type="Rhea" id="RHEA-COMP:11680"/>
        <dbReference type="ChEBI" id="CHEBI:15379"/>
        <dbReference type="ChEBI" id="CHEBI:16526"/>
        <dbReference type="ChEBI" id="CHEBI:16810"/>
        <dbReference type="ChEBI" id="CHEBI:30031"/>
        <dbReference type="ChEBI" id="CHEBI:50342"/>
        <dbReference type="ChEBI" id="CHEBI:61965"/>
        <dbReference type="EC" id="1.14.11.2"/>
    </reaction>
</comment>
<dbReference type="InterPro" id="IPR044862">
    <property type="entry name" value="Pro_4_hyd_alph_FE2OG_OXY"/>
</dbReference>
<dbReference type="STRING" id="105231.A0A1Y1IQ41"/>
<evidence type="ECO:0000256" key="10">
    <source>
        <dbReference type="ARBA" id="ARBA00023002"/>
    </source>
</evidence>
<keyword evidence="11" id="KW-0408">Iron</keyword>
<keyword evidence="7" id="KW-0223">Dioxygenase</keyword>
<evidence type="ECO:0000256" key="9">
    <source>
        <dbReference type="ARBA" id="ARBA00022989"/>
    </source>
</evidence>
<keyword evidence="13" id="KW-0325">Glycoprotein</keyword>
<feature type="domain" description="Fe2OG dioxygenase" evidence="16">
    <location>
        <begin position="134"/>
        <end position="263"/>
    </location>
</feature>
<dbReference type="PANTHER" id="PTHR10869:SF123">
    <property type="entry name" value="PROLYL 4-HYDROXYLASE 10-RELATED"/>
    <property type="match status" value="1"/>
</dbReference>
<evidence type="ECO:0000256" key="7">
    <source>
        <dbReference type="ARBA" id="ARBA00022964"/>
    </source>
</evidence>
<dbReference type="InterPro" id="IPR045054">
    <property type="entry name" value="P4HA-like"/>
</dbReference>
<comment type="cofactor">
    <cofactor evidence="1">
        <name>L-ascorbate</name>
        <dbReference type="ChEBI" id="CHEBI:38290"/>
    </cofactor>
</comment>
<dbReference type="EMBL" id="DF237720">
    <property type="protein sequence ID" value="GAQ91351.1"/>
    <property type="molecule type" value="Genomic_DNA"/>
</dbReference>
<accession>A0A1Y1IQ41</accession>
<evidence type="ECO:0000256" key="15">
    <source>
        <dbReference type="SAM" id="SignalP"/>
    </source>
</evidence>
<evidence type="ECO:0000256" key="12">
    <source>
        <dbReference type="ARBA" id="ARBA00023136"/>
    </source>
</evidence>
<evidence type="ECO:0000256" key="5">
    <source>
        <dbReference type="ARBA" id="ARBA00022692"/>
    </source>
</evidence>
<keyword evidence="10" id="KW-0560">Oxidoreductase</keyword>
<dbReference type="AlphaFoldDB" id="A0A1Y1IQ41"/>
<sequence length="268" mass="30143">MKLWGLLALGYLLMLCAQAQDNEERLPGWQGETHSVARSIAEKSQERRMWVEPLSWEPRASVLHNFLTDDECDHLVEAARPNMKRSTVVDSKTGQSVDSTVRTSSGTFLMRGQDEIVRAVEERIAKVTFIPVSHGEGFQILHYEHGQKYEPHTDWFDAASDVNEMHTRNGGQRLATMLLYLTDVEEGGETVFPAAHDSIDVNRPGFDQLSECGRRGPSVKPKKGDALLFWSLTPEAKPDSRSLHGGCPVLKGSKWSATKWLRVHEYSI</sequence>
<dbReference type="GO" id="GO:0005783">
    <property type="term" value="C:endoplasmic reticulum"/>
    <property type="evidence" value="ECO:0000318"/>
    <property type="project" value="GO_Central"/>
</dbReference>
<keyword evidence="9" id="KW-1133">Transmembrane helix</keyword>
<evidence type="ECO:0000256" key="13">
    <source>
        <dbReference type="ARBA" id="ARBA00023180"/>
    </source>
</evidence>
<dbReference type="OrthoDB" id="420380at2759"/>
<dbReference type="Pfam" id="PF13640">
    <property type="entry name" value="2OG-FeII_Oxy_3"/>
    <property type="match status" value="1"/>
</dbReference>
<dbReference type="GO" id="GO:0005789">
    <property type="term" value="C:endoplasmic reticulum membrane"/>
    <property type="evidence" value="ECO:0007669"/>
    <property type="project" value="UniProtKB-SubCell"/>
</dbReference>
<dbReference type="FunFam" id="2.60.120.620:FF:000002">
    <property type="entry name" value="Prolyl 4-hydroxylase 4"/>
    <property type="match status" value="1"/>
</dbReference>
<keyword evidence="18" id="KW-1185">Reference proteome</keyword>
<keyword evidence="8" id="KW-0735">Signal-anchor</keyword>
<keyword evidence="15" id="KW-0732">Signal</keyword>
<dbReference type="SMART" id="SM00702">
    <property type="entry name" value="P4Hc"/>
    <property type="match status" value="1"/>
</dbReference>